<dbReference type="Proteomes" id="UP000001514">
    <property type="component" value="Unassembled WGS sequence"/>
</dbReference>
<dbReference type="PROSITE" id="PS50927">
    <property type="entry name" value="BULB_LECTIN"/>
    <property type="match status" value="1"/>
</dbReference>
<keyword evidence="3" id="KW-1185">Reference proteome</keyword>
<dbReference type="HOGENOM" id="CLU_164480_0_1_1"/>
<gene>
    <name evidence="2" type="ORF">SELMODRAFT_139027</name>
</gene>
<reference evidence="2 3" key="1">
    <citation type="journal article" date="2011" name="Science">
        <title>The Selaginella genome identifies genetic changes associated with the evolution of vascular plants.</title>
        <authorList>
            <person name="Banks J.A."/>
            <person name="Nishiyama T."/>
            <person name="Hasebe M."/>
            <person name="Bowman J.L."/>
            <person name="Gribskov M."/>
            <person name="dePamphilis C."/>
            <person name="Albert V.A."/>
            <person name="Aono N."/>
            <person name="Aoyama T."/>
            <person name="Ambrose B.A."/>
            <person name="Ashton N.W."/>
            <person name="Axtell M.J."/>
            <person name="Barker E."/>
            <person name="Barker M.S."/>
            <person name="Bennetzen J.L."/>
            <person name="Bonawitz N.D."/>
            <person name="Chapple C."/>
            <person name="Cheng C."/>
            <person name="Correa L.G."/>
            <person name="Dacre M."/>
            <person name="DeBarry J."/>
            <person name="Dreyer I."/>
            <person name="Elias M."/>
            <person name="Engstrom E.M."/>
            <person name="Estelle M."/>
            <person name="Feng L."/>
            <person name="Finet C."/>
            <person name="Floyd S.K."/>
            <person name="Frommer W.B."/>
            <person name="Fujita T."/>
            <person name="Gramzow L."/>
            <person name="Gutensohn M."/>
            <person name="Harholt J."/>
            <person name="Hattori M."/>
            <person name="Heyl A."/>
            <person name="Hirai T."/>
            <person name="Hiwatashi Y."/>
            <person name="Ishikawa M."/>
            <person name="Iwata M."/>
            <person name="Karol K.G."/>
            <person name="Koehler B."/>
            <person name="Kolukisaoglu U."/>
            <person name="Kubo M."/>
            <person name="Kurata T."/>
            <person name="Lalonde S."/>
            <person name="Li K."/>
            <person name="Li Y."/>
            <person name="Litt A."/>
            <person name="Lyons E."/>
            <person name="Manning G."/>
            <person name="Maruyama T."/>
            <person name="Michael T.P."/>
            <person name="Mikami K."/>
            <person name="Miyazaki S."/>
            <person name="Morinaga S."/>
            <person name="Murata T."/>
            <person name="Mueller-Roeber B."/>
            <person name="Nelson D.R."/>
            <person name="Obara M."/>
            <person name="Oguri Y."/>
            <person name="Olmstead R.G."/>
            <person name="Onodera N."/>
            <person name="Petersen B.L."/>
            <person name="Pils B."/>
            <person name="Prigge M."/>
            <person name="Rensing S.A."/>
            <person name="Riano-Pachon D.M."/>
            <person name="Roberts A.W."/>
            <person name="Sato Y."/>
            <person name="Scheller H.V."/>
            <person name="Schulz B."/>
            <person name="Schulz C."/>
            <person name="Shakirov E.V."/>
            <person name="Shibagaki N."/>
            <person name="Shinohara N."/>
            <person name="Shippen D.E."/>
            <person name="Soerensen I."/>
            <person name="Sotooka R."/>
            <person name="Sugimoto N."/>
            <person name="Sugita M."/>
            <person name="Sumikawa N."/>
            <person name="Tanurdzic M."/>
            <person name="Theissen G."/>
            <person name="Ulvskov P."/>
            <person name="Wakazuki S."/>
            <person name="Weng J.K."/>
            <person name="Willats W.W."/>
            <person name="Wipf D."/>
            <person name="Wolf P.G."/>
            <person name="Yang L."/>
            <person name="Zimmer A.D."/>
            <person name="Zhu Q."/>
            <person name="Mitros T."/>
            <person name="Hellsten U."/>
            <person name="Loque D."/>
            <person name="Otillar R."/>
            <person name="Salamov A."/>
            <person name="Schmutz J."/>
            <person name="Shapiro H."/>
            <person name="Lindquist E."/>
            <person name="Lucas S."/>
            <person name="Rokhsar D."/>
            <person name="Grigoriev I.V."/>
        </authorList>
    </citation>
    <scope>NUCLEOTIDE SEQUENCE [LARGE SCALE GENOMIC DNA]</scope>
</reference>
<dbReference type="KEGG" id="smo:SELMODRAFT_139027"/>
<organism evidence="3">
    <name type="scientific">Selaginella moellendorffii</name>
    <name type="common">Spikemoss</name>
    <dbReference type="NCBI Taxonomy" id="88036"/>
    <lineage>
        <taxon>Eukaryota</taxon>
        <taxon>Viridiplantae</taxon>
        <taxon>Streptophyta</taxon>
        <taxon>Embryophyta</taxon>
        <taxon>Tracheophyta</taxon>
        <taxon>Lycopodiopsida</taxon>
        <taxon>Selaginellales</taxon>
        <taxon>Selaginellaceae</taxon>
        <taxon>Selaginella</taxon>
    </lineage>
</organism>
<dbReference type="Gene3D" id="2.90.10.10">
    <property type="entry name" value="Bulb-type lectin domain"/>
    <property type="match status" value="1"/>
</dbReference>
<dbReference type="AlphaFoldDB" id="D8TGI3"/>
<evidence type="ECO:0000259" key="1">
    <source>
        <dbReference type="PROSITE" id="PS50927"/>
    </source>
</evidence>
<dbReference type="EMBL" id="GL378091">
    <property type="protein sequence ID" value="EFJ04234.1"/>
    <property type="molecule type" value="Genomic_DNA"/>
</dbReference>
<dbReference type="InterPro" id="IPR001480">
    <property type="entry name" value="Bulb-type_lectin_dom"/>
</dbReference>
<dbReference type="InParanoid" id="D8TGI3"/>
<evidence type="ECO:0000313" key="2">
    <source>
        <dbReference type="EMBL" id="EFJ04234.1"/>
    </source>
</evidence>
<name>D8TGI3_SELML</name>
<accession>D8TGI3</accession>
<dbReference type="SUPFAM" id="SSF51110">
    <property type="entry name" value="alpha-D-mannose-specific plant lectins"/>
    <property type="match status" value="1"/>
</dbReference>
<dbReference type="Gramene" id="EFJ04234">
    <property type="protein sequence ID" value="EFJ04234"/>
    <property type="gene ID" value="SELMODRAFT_139027"/>
</dbReference>
<evidence type="ECO:0000313" key="3">
    <source>
        <dbReference type="Proteomes" id="UP000001514"/>
    </source>
</evidence>
<dbReference type="InterPro" id="IPR036426">
    <property type="entry name" value="Bulb-type_lectin_dom_sf"/>
</dbReference>
<proteinExistence type="predicted"/>
<protein>
    <recommendedName>
        <fullName evidence="1">Bulb-type lectin domain-containing protein</fullName>
    </recommendedName>
</protein>
<feature type="domain" description="Bulb-type lectin" evidence="1">
    <location>
        <begin position="1"/>
        <end position="109"/>
    </location>
</feature>
<sequence length="112" mass="12727">MDPGTVKASPNKLYELILLNNCEIQLVDVKKKISYWNSNTGNYGQYGCKLRLQTDGNIVLYQRNGDQIYTINKYCSPSPCELPSILTIQDDGNLVLYRSLSGSIDFVIYRTH</sequence>